<reference evidence="6" key="1">
    <citation type="journal article" date="2023" name="Mol. Phylogenet. Evol.">
        <title>Genome-scale phylogeny and comparative genomics of the fungal order Sordariales.</title>
        <authorList>
            <person name="Hensen N."/>
            <person name="Bonometti L."/>
            <person name="Westerberg I."/>
            <person name="Brannstrom I.O."/>
            <person name="Guillou S."/>
            <person name="Cros-Aarteil S."/>
            <person name="Calhoun S."/>
            <person name="Haridas S."/>
            <person name="Kuo A."/>
            <person name="Mondo S."/>
            <person name="Pangilinan J."/>
            <person name="Riley R."/>
            <person name="LaButti K."/>
            <person name="Andreopoulos B."/>
            <person name="Lipzen A."/>
            <person name="Chen C."/>
            <person name="Yan M."/>
            <person name="Daum C."/>
            <person name="Ng V."/>
            <person name="Clum A."/>
            <person name="Steindorff A."/>
            <person name="Ohm R.A."/>
            <person name="Martin F."/>
            <person name="Silar P."/>
            <person name="Natvig D.O."/>
            <person name="Lalanne C."/>
            <person name="Gautier V."/>
            <person name="Ament-Velasquez S.L."/>
            <person name="Kruys A."/>
            <person name="Hutchinson M.I."/>
            <person name="Powell A.J."/>
            <person name="Barry K."/>
            <person name="Miller A.N."/>
            <person name="Grigoriev I.V."/>
            <person name="Debuchy R."/>
            <person name="Gladieux P."/>
            <person name="Hiltunen Thoren M."/>
            <person name="Johannesson H."/>
        </authorList>
    </citation>
    <scope>NUCLEOTIDE SEQUENCE</scope>
    <source>
        <strain evidence="6">CBS 958.72</strain>
    </source>
</reference>
<dbReference type="SUPFAM" id="SSF53300">
    <property type="entry name" value="vWA-like"/>
    <property type="match status" value="1"/>
</dbReference>
<feature type="chain" id="PRO_5041958124" description="VWFA domain-containing protein" evidence="4">
    <location>
        <begin position="20"/>
        <end position="438"/>
    </location>
</feature>
<proteinExistence type="predicted"/>
<dbReference type="CDD" id="cd00198">
    <property type="entry name" value="vWFA"/>
    <property type="match status" value="1"/>
</dbReference>
<evidence type="ECO:0000256" key="2">
    <source>
        <dbReference type="ARBA" id="ARBA00022525"/>
    </source>
</evidence>
<comment type="caution">
    <text evidence="6">The sequence shown here is derived from an EMBL/GenBank/DDBJ whole genome shotgun (WGS) entry which is preliminary data.</text>
</comment>
<accession>A0AAE0JSM1</accession>
<dbReference type="PANTHER" id="PTHR47763">
    <property type="entry name" value="ALPHA-PROTEIN KINASE VWKA"/>
    <property type="match status" value="1"/>
</dbReference>
<dbReference type="AlphaFoldDB" id="A0AAE0JSM1"/>
<dbReference type="Pfam" id="PF25106">
    <property type="entry name" value="VWA_4"/>
    <property type="match status" value="1"/>
</dbReference>
<dbReference type="Proteomes" id="UP001287356">
    <property type="component" value="Unassembled WGS sequence"/>
</dbReference>
<feature type="domain" description="VWFA" evidence="5">
    <location>
        <begin position="54"/>
        <end position="196"/>
    </location>
</feature>
<dbReference type="InterPro" id="IPR036465">
    <property type="entry name" value="vWFA_dom_sf"/>
</dbReference>
<dbReference type="SMART" id="SM00327">
    <property type="entry name" value="VWA"/>
    <property type="match status" value="1"/>
</dbReference>
<protein>
    <recommendedName>
        <fullName evidence="5">VWFA domain-containing protein</fullName>
    </recommendedName>
</protein>
<evidence type="ECO:0000313" key="7">
    <source>
        <dbReference type="Proteomes" id="UP001287356"/>
    </source>
</evidence>
<reference evidence="6" key="2">
    <citation type="submission" date="2023-06" db="EMBL/GenBank/DDBJ databases">
        <authorList>
            <consortium name="Lawrence Berkeley National Laboratory"/>
            <person name="Haridas S."/>
            <person name="Hensen N."/>
            <person name="Bonometti L."/>
            <person name="Westerberg I."/>
            <person name="Brannstrom I.O."/>
            <person name="Guillou S."/>
            <person name="Cros-Aarteil S."/>
            <person name="Calhoun S."/>
            <person name="Kuo A."/>
            <person name="Mondo S."/>
            <person name="Pangilinan J."/>
            <person name="Riley R."/>
            <person name="Labutti K."/>
            <person name="Andreopoulos B."/>
            <person name="Lipzen A."/>
            <person name="Chen C."/>
            <person name="Yanf M."/>
            <person name="Daum C."/>
            <person name="Ng V."/>
            <person name="Clum A."/>
            <person name="Steindorff A."/>
            <person name="Ohm R."/>
            <person name="Martin F."/>
            <person name="Silar P."/>
            <person name="Natvig D."/>
            <person name="Lalanne C."/>
            <person name="Gautier V."/>
            <person name="Ament-Velasquez S.L."/>
            <person name="Kruys A."/>
            <person name="Hutchinson M.I."/>
            <person name="Powell A.J."/>
            <person name="Barry K."/>
            <person name="Miller A.N."/>
            <person name="Grigoriev I.V."/>
            <person name="Debuchy R."/>
            <person name="Gladieux P."/>
            <person name="Thoren M.H."/>
            <person name="Johannesson H."/>
        </authorList>
    </citation>
    <scope>NUCLEOTIDE SEQUENCE</scope>
    <source>
        <strain evidence="6">CBS 958.72</strain>
    </source>
</reference>
<dbReference type="PANTHER" id="PTHR47763:SF1">
    <property type="entry name" value="DUF659 DOMAIN-CONTAINING PROTEIN"/>
    <property type="match status" value="1"/>
</dbReference>
<comment type="subcellular location">
    <subcellularLocation>
        <location evidence="1">Secreted</location>
    </subcellularLocation>
</comment>
<dbReference type="Gene3D" id="3.40.50.410">
    <property type="entry name" value="von Willebrand factor, type A domain"/>
    <property type="match status" value="1"/>
</dbReference>
<dbReference type="PROSITE" id="PS50234">
    <property type="entry name" value="VWFA"/>
    <property type="match status" value="1"/>
</dbReference>
<evidence type="ECO:0000259" key="5">
    <source>
        <dbReference type="PROSITE" id="PS50234"/>
    </source>
</evidence>
<dbReference type="GO" id="GO:0005737">
    <property type="term" value="C:cytoplasm"/>
    <property type="evidence" value="ECO:0007669"/>
    <property type="project" value="TreeGrafter"/>
</dbReference>
<organism evidence="6 7">
    <name type="scientific">Lasiosphaeria ovina</name>
    <dbReference type="NCBI Taxonomy" id="92902"/>
    <lineage>
        <taxon>Eukaryota</taxon>
        <taxon>Fungi</taxon>
        <taxon>Dikarya</taxon>
        <taxon>Ascomycota</taxon>
        <taxon>Pezizomycotina</taxon>
        <taxon>Sordariomycetes</taxon>
        <taxon>Sordariomycetidae</taxon>
        <taxon>Sordariales</taxon>
        <taxon>Lasiosphaeriaceae</taxon>
        <taxon>Lasiosphaeria</taxon>
    </lineage>
</organism>
<feature type="signal peptide" evidence="4">
    <location>
        <begin position="1"/>
        <end position="19"/>
    </location>
</feature>
<name>A0AAE0JSM1_9PEZI</name>
<dbReference type="InterPro" id="IPR002035">
    <property type="entry name" value="VWF_A"/>
</dbReference>
<gene>
    <name evidence="6" type="ORF">B0T24DRAFT_599789</name>
</gene>
<keyword evidence="3 4" id="KW-0732">Signal</keyword>
<evidence type="ECO:0000313" key="6">
    <source>
        <dbReference type="EMBL" id="KAK3361008.1"/>
    </source>
</evidence>
<evidence type="ECO:0000256" key="1">
    <source>
        <dbReference type="ARBA" id="ARBA00004613"/>
    </source>
</evidence>
<dbReference type="InterPro" id="IPR052969">
    <property type="entry name" value="Thr-specific_kinase-like"/>
</dbReference>
<sequence>MHFSIAAALAAALAGPALAAPGVSPATVSKAADPGSSFKVDKLVTTPKIPPTPDVVLLVDVTGSMGSTIANIKENLAQVITTVRGDQPNAQFAVVSFGDLDDPNGFAVVQDMTSSTSLLQTAVNSLVADLGGDPDEDWINALYQISTGAVTFRTGSSRIIVLVSDAPSKDPSGGHTLEQAIDALKTKIAARVIGVNVSDLDGKGQATAVTSATGGVIIGSAAEEVSKAIVSGLKNLDVTVKPNVVSCDAGLTVEFQPTSTTVPSGDTVIFKETVKVAAGAVQGAALHCSVRFLLNGAPGGTAFVQSVTVRVNRVGGCDKCIPQPGQNLCHITTSCAPTPFGTMCLTRPGYKADGAADDDINVHWRLKWPVPGHEHRVAVKPGTSADTLCDPKHTGPDVCQEVVVADCKSTAAVGQGVPAQYDDNSRTQEVIAAGDRDL</sequence>
<dbReference type="EMBL" id="JAULSN010000013">
    <property type="protein sequence ID" value="KAK3361008.1"/>
    <property type="molecule type" value="Genomic_DNA"/>
</dbReference>
<keyword evidence="2" id="KW-0964">Secreted</keyword>
<dbReference type="InterPro" id="IPR056861">
    <property type="entry name" value="HMCN1-like_VWA"/>
</dbReference>
<evidence type="ECO:0000256" key="4">
    <source>
        <dbReference type="SAM" id="SignalP"/>
    </source>
</evidence>
<evidence type="ECO:0000256" key="3">
    <source>
        <dbReference type="ARBA" id="ARBA00022729"/>
    </source>
</evidence>
<keyword evidence="7" id="KW-1185">Reference proteome</keyword>
<dbReference type="GO" id="GO:0004674">
    <property type="term" value="F:protein serine/threonine kinase activity"/>
    <property type="evidence" value="ECO:0007669"/>
    <property type="project" value="TreeGrafter"/>
</dbReference>